<proteinExistence type="predicted"/>
<dbReference type="EMBL" id="LAZR01008796">
    <property type="protein sequence ID" value="KKM76532.1"/>
    <property type="molecule type" value="Genomic_DNA"/>
</dbReference>
<feature type="domain" description="HNH nuclease" evidence="1">
    <location>
        <begin position="65"/>
        <end position="102"/>
    </location>
</feature>
<evidence type="ECO:0000313" key="2">
    <source>
        <dbReference type="EMBL" id="KKM76532.1"/>
    </source>
</evidence>
<gene>
    <name evidence="2" type="ORF">LCGC14_1379250</name>
</gene>
<evidence type="ECO:0000259" key="1">
    <source>
        <dbReference type="Pfam" id="PF13392"/>
    </source>
</evidence>
<name>A0A0F9N4U5_9ZZZZ</name>
<dbReference type="AlphaFoldDB" id="A0A0F9N4U5"/>
<protein>
    <recommendedName>
        <fullName evidence="1">HNH nuclease domain-containing protein</fullName>
    </recommendedName>
</protein>
<sequence>MTGIALQPNLLPPRTGCKITHGAPMLPPYKFRIDDNLCWLWLGATIVNRRGDRYGVCKIKGEQFLVHRVMYEKYHGPIPEDYDVHHVCGATICGNPAHLQSVVATVNRVLMTRKRKGKGRR</sequence>
<dbReference type="SUPFAM" id="SSF54060">
    <property type="entry name" value="His-Me finger endonucleases"/>
    <property type="match status" value="1"/>
</dbReference>
<organism evidence="2">
    <name type="scientific">marine sediment metagenome</name>
    <dbReference type="NCBI Taxonomy" id="412755"/>
    <lineage>
        <taxon>unclassified sequences</taxon>
        <taxon>metagenomes</taxon>
        <taxon>ecological metagenomes</taxon>
    </lineage>
</organism>
<dbReference type="Pfam" id="PF13392">
    <property type="entry name" value="HNH_3"/>
    <property type="match status" value="1"/>
</dbReference>
<dbReference type="InterPro" id="IPR003615">
    <property type="entry name" value="HNH_nuc"/>
</dbReference>
<comment type="caution">
    <text evidence="2">The sequence shown here is derived from an EMBL/GenBank/DDBJ whole genome shotgun (WGS) entry which is preliminary data.</text>
</comment>
<dbReference type="InterPro" id="IPR044925">
    <property type="entry name" value="His-Me_finger_sf"/>
</dbReference>
<reference evidence="2" key="1">
    <citation type="journal article" date="2015" name="Nature">
        <title>Complex archaea that bridge the gap between prokaryotes and eukaryotes.</title>
        <authorList>
            <person name="Spang A."/>
            <person name="Saw J.H."/>
            <person name="Jorgensen S.L."/>
            <person name="Zaremba-Niedzwiedzka K."/>
            <person name="Martijn J."/>
            <person name="Lind A.E."/>
            <person name="van Eijk R."/>
            <person name="Schleper C."/>
            <person name="Guy L."/>
            <person name="Ettema T.J."/>
        </authorList>
    </citation>
    <scope>NUCLEOTIDE SEQUENCE</scope>
</reference>
<accession>A0A0F9N4U5</accession>